<keyword evidence="6" id="KW-0677">Repeat</keyword>
<comment type="subcellular location">
    <subcellularLocation>
        <location evidence="1">Cell membrane</location>
        <topology evidence="1">Lipid-anchor</topology>
        <topology evidence="1">GPI-anchor</topology>
    </subcellularLocation>
</comment>
<evidence type="ECO:0000256" key="13">
    <source>
        <dbReference type="ARBA" id="ARBA00038703"/>
    </source>
</evidence>
<dbReference type="FunFam" id="2.60.40.10:FF:000273">
    <property type="entry name" value="contactin-3 isoform X1"/>
    <property type="match status" value="1"/>
</dbReference>
<organism evidence="22 23">
    <name type="scientific">Junco hyemalis</name>
    <name type="common">Dark-eyed junco</name>
    <dbReference type="NCBI Taxonomy" id="40217"/>
    <lineage>
        <taxon>Eukaryota</taxon>
        <taxon>Metazoa</taxon>
        <taxon>Chordata</taxon>
        <taxon>Craniata</taxon>
        <taxon>Vertebrata</taxon>
        <taxon>Euteleostomi</taxon>
        <taxon>Archelosauria</taxon>
        <taxon>Archosauria</taxon>
        <taxon>Dinosauria</taxon>
        <taxon>Saurischia</taxon>
        <taxon>Theropoda</taxon>
        <taxon>Coelurosauria</taxon>
        <taxon>Aves</taxon>
        <taxon>Neognathae</taxon>
        <taxon>Neoaves</taxon>
        <taxon>Telluraves</taxon>
        <taxon>Australaves</taxon>
        <taxon>Passeriformes</taxon>
        <taxon>Passerellidae</taxon>
        <taxon>Junco</taxon>
    </lineage>
</organism>
<dbReference type="PANTHER" id="PTHR44170:SF18">
    <property type="entry name" value="CONTACTIN 3B-RELATED"/>
    <property type="match status" value="1"/>
</dbReference>
<evidence type="ECO:0000256" key="18">
    <source>
        <dbReference type="SAM" id="MobiDB-lite"/>
    </source>
</evidence>
<dbReference type="GO" id="GO:0098552">
    <property type="term" value="C:side of membrane"/>
    <property type="evidence" value="ECO:0007669"/>
    <property type="project" value="UniProtKB-KW"/>
</dbReference>
<dbReference type="PANTHER" id="PTHR44170">
    <property type="entry name" value="PROTEIN SIDEKICK"/>
    <property type="match status" value="1"/>
</dbReference>
<dbReference type="SMART" id="SM00408">
    <property type="entry name" value="IGc2"/>
    <property type="match status" value="5"/>
</dbReference>
<evidence type="ECO:0000256" key="4">
    <source>
        <dbReference type="ARBA" id="ARBA00022622"/>
    </source>
</evidence>
<dbReference type="InterPro" id="IPR036116">
    <property type="entry name" value="FN3_sf"/>
</dbReference>
<evidence type="ECO:0000259" key="20">
    <source>
        <dbReference type="PROSITE" id="PS50835"/>
    </source>
</evidence>
<evidence type="ECO:0000256" key="6">
    <source>
        <dbReference type="ARBA" id="ARBA00022737"/>
    </source>
</evidence>
<dbReference type="GO" id="GO:0098632">
    <property type="term" value="F:cell-cell adhesion mediator activity"/>
    <property type="evidence" value="ECO:0007669"/>
    <property type="project" value="TreeGrafter"/>
</dbReference>
<dbReference type="GO" id="GO:0007420">
    <property type="term" value="P:brain development"/>
    <property type="evidence" value="ECO:0007669"/>
    <property type="project" value="TreeGrafter"/>
</dbReference>
<dbReference type="Gene3D" id="2.60.40.10">
    <property type="entry name" value="Immunoglobulins"/>
    <property type="match status" value="8"/>
</dbReference>
<evidence type="ECO:0000256" key="9">
    <source>
        <dbReference type="ARBA" id="ARBA00023157"/>
    </source>
</evidence>
<evidence type="ECO:0000256" key="14">
    <source>
        <dbReference type="ARBA" id="ARBA00060217"/>
    </source>
</evidence>
<dbReference type="SMART" id="SM00060">
    <property type="entry name" value="FN3"/>
    <property type="match status" value="4"/>
</dbReference>
<evidence type="ECO:0000256" key="1">
    <source>
        <dbReference type="ARBA" id="ARBA00004609"/>
    </source>
</evidence>
<dbReference type="GO" id="GO:0005886">
    <property type="term" value="C:plasma membrane"/>
    <property type="evidence" value="ECO:0007669"/>
    <property type="project" value="UniProtKB-SubCell"/>
</dbReference>
<dbReference type="GO" id="GO:0007411">
    <property type="term" value="P:axon guidance"/>
    <property type="evidence" value="ECO:0007669"/>
    <property type="project" value="TreeGrafter"/>
</dbReference>
<feature type="signal peptide" evidence="19">
    <location>
        <begin position="1"/>
        <end position="24"/>
    </location>
</feature>
<dbReference type="AlphaFoldDB" id="A0A8C5JN61"/>
<keyword evidence="8" id="KW-0472">Membrane</keyword>
<dbReference type="FunFam" id="2.60.40.10:FF:000047">
    <property type="entry name" value="Contactin 1"/>
    <property type="match status" value="1"/>
</dbReference>
<keyword evidence="7" id="KW-0130">Cell adhesion</keyword>
<feature type="domain" description="Ig-like" evidence="20">
    <location>
        <begin position="50"/>
        <end position="157"/>
    </location>
</feature>
<reference evidence="22" key="2">
    <citation type="submission" date="2025-09" db="UniProtKB">
        <authorList>
            <consortium name="Ensembl"/>
        </authorList>
    </citation>
    <scope>IDENTIFICATION</scope>
</reference>
<comment type="function">
    <text evidence="14">Contactins mediate cell surface interactions during nervous system development. Has some neurite outgrowth-promoting activity.</text>
</comment>
<dbReference type="InterPro" id="IPR036179">
    <property type="entry name" value="Ig-like_dom_sf"/>
</dbReference>
<dbReference type="SUPFAM" id="SSF49265">
    <property type="entry name" value="Fibronectin type III"/>
    <property type="match status" value="2"/>
</dbReference>
<keyword evidence="4" id="KW-0336">GPI-anchor</keyword>
<evidence type="ECO:0000256" key="11">
    <source>
        <dbReference type="ARBA" id="ARBA00023288"/>
    </source>
</evidence>
<name>A0A8C5JN61_JUNHY</name>
<evidence type="ECO:0000256" key="2">
    <source>
        <dbReference type="ARBA" id="ARBA00009812"/>
    </source>
</evidence>
<dbReference type="Pfam" id="PF13927">
    <property type="entry name" value="Ig_3"/>
    <property type="match status" value="1"/>
</dbReference>
<dbReference type="Proteomes" id="UP000694408">
    <property type="component" value="Unplaced"/>
</dbReference>
<feature type="domain" description="Fibronectin type-III" evidence="21">
    <location>
        <begin position="632"/>
        <end position="729"/>
    </location>
</feature>
<dbReference type="Ensembl" id="ENSJHYT00000026344.1">
    <property type="protein sequence ID" value="ENSJHYP00000021822.1"/>
    <property type="gene ID" value="ENSJHYG00000016100.1"/>
</dbReference>
<evidence type="ECO:0000256" key="7">
    <source>
        <dbReference type="ARBA" id="ARBA00022889"/>
    </source>
</evidence>
<accession>A0A8C5JN61</accession>
<evidence type="ECO:0000256" key="5">
    <source>
        <dbReference type="ARBA" id="ARBA00022729"/>
    </source>
</evidence>
<proteinExistence type="inferred from homology"/>
<keyword evidence="9" id="KW-1015">Disulfide bond</keyword>
<dbReference type="Pfam" id="PF00041">
    <property type="entry name" value="fn3"/>
    <property type="match status" value="4"/>
</dbReference>
<evidence type="ECO:0000313" key="22">
    <source>
        <dbReference type="Ensembl" id="ENSJHYP00000021822.1"/>
    </source>
</evidence>
<dbReference type="FunFam" id="2.60.40.10:FF:000035">
    <property type="entry name" value="Contactin 1"/>
    <property type="match status" value="1"/>
</dbReference>
<reference evidence="22" key="1">
    <citation type="submission" date="2025-08" db="UniProtKB">
        <authorList>
            <consortium name="Ensembl"/>
        </authorList>
    </citation>
    <scope>IDENTIFICATION</scope>
</reference>
<sequence>MKCRLMIILPCVKLSCWLWQPGEGLRAQVVSRFHSMIRFVFLFSEASQLPSRKTLGEGIFQRTECHSSAVKYSNKVLFDGKKVGKILSNTSACVVFPHPDLSFAWIFNEYPSFVQEDSRRFVSQETGHLYIAKVEPSDVGNYSCVVTSRASRSPVLGSPTPLVLRTDGVMGEYEPKIEVQFPETLAAAKGSTVKLECFALGNPVPQINWRRTDGLPFPSKIKLRKSNGMIEIPNFQQEDAGLYECITENSRGKNIARGRLTYYAKPHWVQPIQDVEVAVEDTLSWECRASGKPKPSYRWLKNGEQLAIEGRIQIENGALTISNLNLTDSGRYQCIAENKHGVISSSAELRVVASAPDFSKSPMKRLIQVQIGSTVDFECKPRAFPKAKCSWKKGGEQLQENERISLLKDGGLRVANVTKGDAGTYTCLATNQFGTAKGSTSLVVTGGCSQTTSLELLMGRNLLSCSAAFEQPQKFWWIFFSPFYFCASGDLMIRNIQLKHSGKYVCMVKTEVDSVASAADLIVRGSPGPPEHVRVDEITDTTAQISWQEGTDNHSPVTTYTIQARTPFSVGWQRATTVPDVIDGRTFTSTVVDLNPWVEYEFRVVATNKIGGGEPSLPSEKVRTEEAVPEIPPSEVSGGGGSRSELVITWDPVPEELQNGEGFGYVVAFRPSGTSTWIQTVVTSPDTPRYVFRNESILPFSPYEVKVGVYNNKGEGPFSAVATVFSAEEEPSTAPSGVSATSLSSSAIQVSWTAIPWKMSNGRLLGYEVRYWNKGQKEESSNRVKAAGNETSIKITGLRSNLDYYTAVRAYNSAGAGPFSATVNATTKKPPPSQPPGNVVWNVTDSRVLLSWEEVRAMDNESQVTGYKVLCRSSQGGLQELSTAGTTAELWLQLQDDYLIEVRATSEGGDGSSSQQILIPRLASTFSPFPLSQLLSASFGDVVR</sequence>
<dbReference type="GO" id="GO:0030424">
    <property type="term" value="C:axon"/>
    <property type="evidence" value="ECO:0007669"/>
    <property type="project" value="TreeGrafter"/>
</dbReference>
<keyword evidence="5 19" id="KW-0732">Signal</keyword>
<feature type="domain" description="Ig-like" evidence="20">
    <location>
        <begin position="356"/>
        <end position="445"/>
    </location>
</feature>
<dbReference type="InterPro" id="IPR003599">
    <property type="entry name" value="Ig_sub"/>
</dbReference>
<dbReference type="SMART" id="SM00409">
    <property type="entry name" value="IG"/>
    <property type="match status" value="5"/>
</dbReference>
<comment type="subunit">
    <text evidence="13">Interacts with PTPRG.</text>
</comment>
<keyword evidence="3" id="KW-1003">Cell membrane</keyword>
<evidence type="ECO:0000256" key="15">
    <source>
        <dbReference type="ARBA" id="ARBA00072738"/>
    </source>
</evidence>
<evidence type="ECO:0000256" key="10">
    <source>
        <dbReference type="ARBA" id="ARBA00023180"/>
    </source>
</evidence>
<dbReference type="FunFam" id="2.60.40.10:FF:000054">
    <property type="entry name" value="Contactin 1"/>
    <property type="match status" value="1"/>
</dbReference>
<dbReference type="PROSITE" id="PS50835">
    <property type="entry name" value="IG_LIKE"/>
    <property type="match status" value="4"/>
</dbReference>
<keyword evidence="10" id="KW-0325">Glycoprotein</keyword>
<evidence type="ECO:0000313" key="23">
    <source>
        <dbReference type="Proteomes" id="UP000694408"/>
    </source>
</evidence>
<feature type="domain" description="Fibronectin type-III" evidence="21">
    <location>
        <begin position="529"/>
        <end position="627"/>
    </location>
</feature>
<dbReference type="InterPro" id="IPR013098">
    <property type="entry name" value="Ig_I-set"/>
</dbReference>
<evidence type="ECO:0000256" key="12">
    <source>
        <dbReference type="ARBA" id="ARBA00023319"/>
    </source>
</evidence>
<dbReference type="InterPro" id="IPR003961">
    <property type="entry name" value="FN3_dom"/>
</dbReference>
<dbReference type="FunFam" id="2.60.40.10:FF:000600">
    <property type="entry name" value="Contactin 2"/>
    <property type="match status" value="1"/>
</dbReference>
<keyword evidence="12" id="KW-0393">Immunoglobulin domain</keyword>
<feature type="domain" description="Fibronectin type-III" evidence="21">
    <location>
        <begin position="831"/>
        <end position="925"/>
    </location>
</feature>
<dbReference type="SUPFAM" id="SSF48726">
    <property type="entry name" value="Immunoglobulin"/>
    <property type="match status" value="5"/>
</dbReference>
<dbReference type="CDD" id="cd00063">
    <property type="entry name" value="FN3"/>
    <property type="match status" value="4"/>
</dbReference>
<keyword evidence="11" id="KW-0449">Lipoprotein</keyword>
<dbReference type="FunFam" id="2.60.40.10:FF:000004">
    <property type="entry name" value="DCC isoform 1"/>
    <property type="match status" value="1"/>
</dbReference>
<dbReference type="InterPro" id="IPR003598">
    <property type="entry name" value="Ig_sub2"/>
</dbReference>
<dbReference type="Pfam" id="PF07679">
    <property type="entry name" value="I-set"/>
    <property type="match status" value="2"/>
</dbReference>
<feature type="chain" id="PRO_5034511279" description="Contactin-3" evidence="19">
    <location>
        <begin position="25"/>
        <end position="944"/>
    </location>
</feature>
<dbReference type="InterPro" id="IPR013783">
    <property type="entry name" value="Ig-like_fold"/>
</dbReference>
<dbReference type="FunFam" id="2.60.40.10:FF:000028">
    <property type="entry name" value="Neuronal cell adhesion molecule"/>
    <property type="match status" value="1"/>
</dbReference>
<keyword evidence="23" id="KW-1185">Reference proteome</keyword>
<feature type="domain" description="Ig-like" evidence="20">
    <location>
        <begin position="175"/>
        <end position="256"/>
    </location>
</feature>
<feature type="region of interest" description="Disordered" evidence="18">
    <location>
        <begin position="614"/>
        <end position="643"/>
    </location>
</feature>
<evidence type="ECO:0000256" key="19">
    <source>
        <dbReference type="SAM" id="SignalP"/>
    </source>
</evidence>
<comment type="similarity">
    <text evidence="2">Belongs to the immunoglobulin superfamily. Contactin family.</text>
</comment>
<evidence type="ECO:0000256" key="3">
    <source>
        <dbReference type="ARBA" id="ARBA00022475"/>
    </source>
</evidence>
<dbReference type="InterPro" id="IPR007110">
    <property type="entry name" value="Ig-like_dom"/>
</dbReference>
<dbReference type="PROSITE" id="PS50853">
    <property type="entry name" value="FN3"/>
    <property type="match status" value="4"/>
</dbReference>
<feature type="domain" description="Ig-like" evidence="20">
    <location>
        <begin position="266"/>
        <end position="350"/>
    </location>
</feature>
<evidence type="ECO:0000256" key="8">
    <source>
        <dbReference type="ARBA" id="ARBA00023136"/>
    </source>
</evidence>
<protein>
    <recommendedName>
        <fullName evidence="15">Contactin-3</fullName>
    </recommendedName>
    <alternativeName>
        <fullName evidence="17">Brain-derived immunoglobulin superfamily protein 1</fullName>
    </alternativeName>
    <alternativeName>
        <fullName evidence="16">Plasmacytoma-associated neuronal glycoprotein</fullName>
    </alternativeName>
</protein>
<evidence type="ECO:0000256" key="17">
    <source>
        <dbReference type="ARBA" id="ARBA00083720"/>
    </source>
</evidence>
<evidence type="ECO:0000256" key="16">
    <source>
        <dbReference type="ARBA" id="ARBA00080939"/>
    </source>
</evidence>
<evidence type="ECO:0000259" key="21">
    <source>
        <dbReference type="PROSITE" id="PS50853"/>
    </source>
</evidence>
<feature type="domain" description="Fibronectin type-III" evidence="21">
    <location>
        <begin position="734"/>
        <end position="830"/>
    </location>
</feature>